<gene>
    <name evidence="1" type="ORF">CP500_000305</name>
</gene>
<reference evidence="1" key="1">
    <citation type="submission" date="2017-10" db="EMBL/GenBank/DDBJ databases">
        <title>Draft genome sequence of the planktic cyanobacteria Tychonema bourrellyi isolated from alpine lentic freshwater.</title>
        <authorList>
            <person name="Tett A."/>
            <person name="Armanini F."/>
            <person name="Asnicar F."/>
            <person name="Boscaini A."/>
            <person name="Pasolli E."/>
            <person name="Zolfo M."/>
            <person name="Donati C."/>
            <person name="Salmaso N."/>
            <person name="Segata N."/>
        </authorList>
    </citation>
    <scope>NUCLEOTIDE SEQUENCE</scope>
    <source>
        <strain evidence="1">FEM_GT703</strain>
    </source>
</reference>
<dbReference type="EMBL" id="NXIB02000001">
    <property type="protein sequence ID" value="PHX57415.1"/>
    <property type="molecule type" value="Genomic_DNA"/>
</dbReference>
<dbReference type="Proteomes" id="UP000226442">
    <property type="component" value="Unassembled WGS sequence"/>
</dbReference>
<comment type="caution">
    <text evidence="1">The sequence shown here is derived from an EMBL/GenBank/DDBJ whole genome shotgun (WGS) entry which is preliminary data.</text>
</comment>
<name>A0A2G4F6R9_9CYAN</name>
<evidence type="ECO:0000313" key="2">
    <source>
        <dbReference type="Proteomes" id="UP000226442"/>
    </source>
</evidence>
<evidence type="ECO:0000313" key="1">
    <source>
        <dbReference type="EMBL" id="PHX57415.1"/>
    </source>
</evidence>
<dbReference type="AlphaFoldDB" id="A0A2G4F6R9"/>
<keyword evidence="2" id="KW-1185">Reference proteome</keyword>
<proteinExistence type="predicted"/>
<organism evidence="1 2">
    <name type="scientific">Tychonema bourrellyi FEM_GT703</name>
    <dbReference type="NCBI Taxonomy" id="2040638"/>
    <lineage>
        <taxon>Bacteria</taxon>
        <taxon>Bacillati</taxon>
        <taxon>Cyanobacteriota</taxon>
        <taxon>Cyanophyceae</taxon>
        <taxon>Oscillatoriophycideae</taxon>
        <taxon>Oscillatoriales</taxon>
        <taxon>Microcoleaceae</taxon>
        <taxon>Tychonema</taxon>
    </lineage>
</organism>
<protein>
    <submittedName>
        <fullName evidence="1">Uncharacterized protein</fullName>
    </submittedName>
</protein>
<accession>A0A2G4F6R9</accession>
<sequence length="62" mass="7067">MGQRLCCAHSAGGGTSMNDVFALYETDYYLWLQETYQTLEKKERVKLIVSAIAWDLSLMTCI</sequence>